<dbReference type="InterPro" id="IPR055210">
    <property type="entry name" value="CtpA/B_N"/>
</dbReference>
<dbReference type="GO" id="GO:0006508">
    <property type="term" value="P:proteolysis"/>
    <property type="evidence" value="ECO:0007669"/>
    <property type="project" value="UniProtKB-KW"/>
</dbReference>
<dbReference type="InterPro" id="IPR001478">
    <property type="entry name" value="PDZ"/>
</dbReference>
<dbReference type="Gene3D" id="3.30.750.44">
    <property type="match status" value="1"/>
</dbReference>
<dbReference type="GO" id="GO:0004175">
    <property type="term" value="F:endopeptidase activity"/>
    <property type="evidence" value="ECO:0007669"/>
    <property type="project" value="TreeGrafter"/>
</dbReference>
<dbReference type="RefSeq" id="WP_189567182.1">
    <property type="nucleotide sequence ID" value="NZ_BMXF01000005.1"/>
</dbReference>
<keyword evidence="2 5" id="KW-0645">Protease</keyword>
<comment type="caution">
    <text evidence="8">The sequence shown here is derived from an EMBL/GenBank/DDBJ whole genome shotgun (WGS) entry which is preliminary data.</text>
</comment>
<dbReference type="InterPro" id="IPR005151">
    <property type="entry name" value="Tail-specific_protease"/>
</dbReference>
<dbReference type="Pfam" id="PF22694">
    <property type="entry name" value="CtpB_N-like"/>
    <property type="match status" value="1"/>
</dbReference>
<dbReference type="SMART" id="SM00245">
    <property type="entry name" value="TSPc"/>
    <property type="match status" value="1"/>
</dbReference>
<dbReference type="PANTHER" id="PTHR32060:SF30">
    <property type="entry name" value="CARBOXY-TERMINAL PROCESSING PROTEASE CTPA"/>
    <property type="match status" value="1"/>
</dbReference>
<dbReference type="SUPFAM" id="SSF52096">
    <property type="entry name" value="ClpP/crotonase"/>
    <property type="match status" value="1"/>
</dbReference>
<keyword evidence="6" id="KW-1133">Transmembrane helix</keyword>
<dbReference type="CDD" id="cd06782">
    <property type="entry name" value="cpPDZ_CPP-like"/>
    <property type="match status" value="1"/>
</dbReference>
<gene>
    <name evidence="8" type="ORF">GCM10007390_42800</name>
</gene>
<feature type="domain" description="PDZ" evidence="7">
    <location>
        <begin position="102"/>
        <end position="168"/>
    </location>
</feature>
<keyword evidence="3 5" id="KW-0378">Hydrolase</keyword>
<keyword evidence="6" id="KW-0472">Membrane</keyword>
<dbReference type="Gene3D" id="2.30.42.10">
    <property type="match status" value="1"/>
</dbReference>
<dbReference type="Pfam" id="PF03572">
    <property type="entry name" value="Peptidase_S41"/>
    <property type="match status" value="1"/>
</dbReference>
<dbReference type="PROSITE" id="PS50106">
    <property type="entry name" value="PDZ"/>
    <property type="match status" value="1"/>
</dbReference>
<dbReference type="EMBL" id="BMXF01000005">
    <property type="protein sequence ID" value="GHB83262.1"/>
    <property type="molecule type" value="Genomic_DNA"/>
</dbReference>
<keyword evidence="4 5" id="KW-0720">Serine protease</keyword>
<keyword evidence="9" id="KW-1185">Reference proteome</keyword>
<keyword evidence="6" id="KW-0812">Transmembrane</keyword>
<evidence type="ECO:0000313" key="8">
    <source>
        <dbReference type="EMBL" id="GHB83262.1"/>
    </source>
</evidence>
<evidence type="ECO:0000256" key="2">
    <source>
        <dbReference type="ARBA" id="ARBA00022670"/>
    </source>
</evidence>
<dbReference type="SMART" id="SM00228">
    <property type="entry name" value="PDZ"/>
    <property type="match status" value="1"/>
</dbReference>
<evidence type="ECO:0000259" key="7">
    <source>
        <dbReference type="PROSITE" id="PS50106"/>
    </source>
</evidence>
<evidence type="ECO:0000256" key="5">
    <source>
        <dbReference type="RuleBase" id="RU004404"/>
    </source>
</evidence>
<dbReference type="InterPro" id="IPR036034">
    <property type="entry name" value="PDZ_sf"/>
</dbReference>
<dbReference type="InterPro" id="IPR004447">
    <property type="entry name" value="Peptidase_S41A"/>
</dbReference>
<dbReference type="CDD" id="cd07560">
    <property type="entry name" value="Peptidase_S41_CPP"/>
    <property type="match status" value="1"/>
</dbReference>
<dbReference type="Gene3D" id="3.90.226.10">
    <property type="entry name" value="2-enoyl-CoA Hydratase, Chain A, domain 1"/>
    <property type="match status" value="1"/>
</dbReference>
<proteinExistence type="inferred from homology"/>
<accession>A0A8J3D703</accession>
<dbReference type="Proteomes" id="UP000598271">
    <property type="component" value="Unassembled WGS sequence"/>
</dbReference>
<dbReference type="InterPro" id="IPR041489">
    <property type="entry name" value="PDZ_6"/>
</dbReference>
<evidence type="ECO:0000256" key="4">
    <source>
        <dbReference type="ARBA" id="ARBA00022825"/>
    </source>
</evidence>
<dbReference type="GO" id="GO:0008236">
    <property type="term" value="F:serine-type peptidase activity"/>
    <property type="evidence" value="ECO:0007669"/>
    <property type="project" value="UniProtKB-KW"/>
</dbReference>
<dbReference type="GO" id="GO:0007165">
    <property type="term" value="P:signal transduction"/>
    <property type="evidence" value="ECO:0007669"/>
    <property type="project" value="TreeGrafter"/>
</dbReference>
<dbReference type="PANTHER" id="PTHR32060">
    <property type="entry name" value="TAIL-SPECIFIC PROTEASE"/>
    <property type="match status" value="1"/>
</dbReference>
<name>A0A8J3D703_9BACT</name>
<evidence type="ECO:0000256" key="1">
    <source>
        <dbReference type="ARBA" id="ARBA00009179"/>
    </source>
</evidence>
<dbReference type="GO" id="GO:0030288">
    <property type="term" value="C:outer membrane-bounded periplasmic space"/>
    <property type="evidence" value="ECO:0007669"/>
    <property type="project" value="TreeGrafter"/>
</dbReference>
<dbReference type="AlphaFoldDB" id="A0A8J3D703"/>
<dbReference type="Pfam" id="PF17820">
    <property type="entry name" value="PDZ_6"/>
    <property type="match status" value="1"/>
</dbReference>
<feature type="transmembrane region" description="Helical" evidence="6">
    <location>
        <begin position="21"/>
        <end position="40"/>
    </location>
</feature>
<sequence>MQEPTPQKPIKNSPQTVRLPIVISLTLAAGMLMGAVFFSGGKSLTDTAKGYAKFREVLMLVENNYVDSVDTDELVDYSIHKMLEKLDPHTSYFAAEEATAARSQLESGFDGIGVEFNIYNDTVYVVSPLSGGPSETVGIQSGDRLLKVNGEELSGPGATNARVFKLLRGKRGTEVNILVGRTGLKEPMTFDIIRDRIPTYSVDAAYMVDGEIGYLKVSRFSETTYDEFKTAMTSLKGQGLKKLILDLRGNPGGYMERATSIADEFISGNKLLVYTEGKDNRYNRKTNAKLKGMFEEGPVIVLANEGSASASEILAGALQDHDRALVVGRRTFGKGLVQMPIKLNDGSELRLTISRYYTPSGRSIQKHYELGKGEDYNKDLSTRFDSGEYFSADSIKFDPKLRYQTDGGRAVYGGGGIMPDVFVPRDTSMNSKFLFELYAKNILREYALRYVNDHQKTLGKQDFNEFLKKFTVTDAMLKELVQDAKKAGIKPKEEDLARSKPLILAQTKGYIGRYQWGRQRKDGLNNEIFQVLNPTDNVFQEALRQFGKAADLERGDFSSLNVEK</sequence>
<dbReference type="NCBIfam" id="TIGR00225">
    <property type="entry name" value="prc"/>
    <property type="match status" value="1"/>
</dbReference>
<dbReference type="InterPro" id="IPR029045">
    <property type="entry name" value="ClpP/crotonase-like_dom_sf"/>
</dbReference>
<evidence type="ECO:0000313" key="9">
    <source>
        <dbReference type="Proteomes" id="UP000598271"/>
    </source>
</evidence>
<evidence type="ECO:0000256" key="6">
    <source>
        <dbReference type="SAM" id="Phobius"/>
    </source>
</evidence>
<protein>
    <submittedName>
        <fullName evidence="8">Peptidase S41</fullName>
    </submittedName>
</protein>
<organism evidence="8 9">
    <name type="scientific">Persicitalea jodogahamensis</name>
    <dbReference type="NCBI Taxonomy" id="402147"/>
    <lineage>
        <taxon>Bacteria</taxon>
        <taxon>Pseudomonadati</taxon>
        <taxon>Bacteroidota</taxon>
        <taxon>Cytophagia</taxon>
        <taxon>Cytophagales</taxon>
        <taxon>Spirosomataceae</taxon>
        <taxon>Persicitalea</taxon>
    </lineage>
</organism>
<reference evidence="8 9" key="1">
    <citation type="journal article" date="2014" name="Int. J. Syst. Evol. Microbiol.">
        <title>Complete genome sequence of Corynebacterium casei LMG S-19264T (=DSM 44701T), isolated from a smear-ripened cheese.</title>
        <authorList>
            <consortium name="US DOE Joint Genome Institute (JGI-PGF)"/>
            <person name="Walter F."/>
            <person name="Albersmeier A."/>
            <person name="Kalinowski J."/>
            <person name="Ruckert C."/>
        </authorList>
    </citation>
    <scope>NUCLEOTIDE SEQUENCE [LARGE SCALE GENOMIC DNA]</scope>
    <source>
        <strain evidence="8 9">KCTC 12866</strain>
    </source>
</reference>
<dbReference type="SUPFAM" id="SSF50156">
    <property type="entry name" value="PDZ domain-like"/>
    <property type="match status" value="1"/>
</dbReference>
<comment type="similarity">
    <text evidence="1 5">Belongs to the peptidase S41A family.</text>
</comment>
<evidence type="ECO:0000256" key="3">
    <source>
        <dbReference type="ARBA" id="ARBA00022801"/>
    </source>
</evidence>